<evidence type="ECO:0000256" key="3">
    <source>
        <dbReference type="ARBA" id="ARBA00023163"/>
    </source>
</evidence>
<gene>
    <name evidence="7" type="primary">LOC109486726</name>
</gene>
<evidence type="ECO:0000256" key="5">
    <source>
        <dbReference type="SAM" id="MobiDB-lite"/>
    </source>
</evidence>
<feature type="region of interest" description="Disordered" evidence="5">
    <location>
        <begin position="218"/>
        <end position="239"/>
    </location>
</feature>
<feature type="compositionally biased region" description="Low complexity" evidence="5">
    <location>
        <begin position="130"/>
        <end position="140"/>
    </location>
</feature>
<feature type="region of interest" description="Disordered" evidence="5">
    <location>
        <begin position="1586"/>
        <end position="1618"/>
    </location>
</feature>
<protein>
    <submittedName>
        <fullName evidence="7">Uncharacterized protein LOC109486726 isoform X1</fullName>
    </submittedName>
</protein>
<feature type="compositionally biased region" description="Basic and acidic residues" evidence="5">
    <location>
        <begin position="1740"/>
        <end position="1755"/>
    </location>
</feature>
<feature type="region of interest" description="Disordered" evidence="5">
    <location>
        <begin position="465"/>
        <end position="484"/>
    </location>
</feature>
<feature type="region of interest" description="Disordered" evidence="5">
    <location>
        <begin position="1665"/>
        <end position="1819"/>
    </location>
</feature>
<keyword evidence="1" id="KW-0805">Transcription regulation</keyword>
<feature type="compositionally biased region" description="Basic and acidic residues" evidence="5">
    <location>
        <begin position="845"/>
        <end position="855"/>
    </location>
</feature>
<feature type="region of interest" description="Disordered" evidence="5">
    <location>
        <begin position="1853"/>
        <end position="1974"/>
    </location>
</feature>
<feature type="compositionally biased region" description="Polar residues" evidence="5">
    <location>
        <begin position="1599"/>
        <end position="1613"/>
    </location>
</feature>
<feature type="compositionally biased region" description="Basic residues" evidence="5">
    <location>
        <begin position="1756"/>
        <end position="1766"/>
    </location>
</feature>
<dbReference type="RefSeq" id="XP_019646172.1">
    <property type="nucleotide sequence ID" value="XM_019790613.1"/>
</dbReference>
<reference evidence="7" key="1">
    <citation type="submission" date="2025-08" db="UniProtKB">
        <authorList>
            <consortium name="RefSeq"/>
        </authorList>
    </citation>
    <scope>IDENTIFICATION</scope>
    <source>
        <tissue evidence="7">Gonad</tissue>
    </source>
</reference>
<accession>A0A6P5ASV7</accession>
<feature type="region of interest" description="Disordered" evidence="5">
    <location>
        <begin position="1218"/>
        <end position="1248"/>
    </location>
</feature>
<feature type="compositionally biased region" description="Low complexity" evidence="5">
    <location>
        <begin position="1953"/>
        <end position="1967"/>
    </location>
</feature>
<feature type="compositionally biased region" description="Basic residues" evidence="5">
    <location>
        <begin position="1895"/>
        <end position="1909"/>
    </location>
</feature>
<feature type="region of interest" description="Disordered" evidence="5">
    <location>
        <begin position="252"/>
        <end position="285"/>
    </location>
</feature>
<evidence type="ECO:0000313" key="6">
    <source>
        <dbReference type="Proteomes" id="UP000515135"/>
    </source>
</evidence>
<keyword evidence="3" id="KW-0804">Transcription</keyword>
<evidence type="ECO:0000313" key="7">
    <source>
        <dbReference type="RefSeq" id="XP_019646172.1"/>
    </source>
</evidence>
<feature type="compositionally biased region" description="Basic and acidic residues" evidence="5">
    <location>
        <begin position="1855"/>
        <end position="1864"/>
    </location>
</feature>
<feature type="compositionally biased region" description="Basic and acidic residues" evidence="5">
    <location>
        <begin position="807"/>
        <end position="830"/>
    </location>
</feature>
<keyword evidence="6" id="KW-1185">Reference proteome</keyword>
<dbReference type="PANTHER" id="PTHR21545:SF13">
    <property type="entry name" value="ECDYSONE-INDUCED PROTEIN 93F, ISOFORM C"/>
    <property type="match status" value="1"/>
</dbReference>
<feature type="compositionally biased region" description="Basic and acidic residues" evidence="5">
    <location>
        <begin position="1218"/>
        <end position="1239"/>
    </location>
</feature>
<dbReference type="PANTHER" id="PTHR21545">
    <property type="entry name" value="TRANSCRIPTION FACTOR MLR1/2"/>
    <property type="match status" value="1"/>
</dbReference>
<dbReference type="Proteomes" id="UP000515135">
    <property type="component" value="Unplaced"/>
</dbReference>
<keyword evidence="2" id="KW-0238">DNA-binding</keyword>
<feature type="compositionally biased region" description="Low complexity" evidence="5">
    <location>
        <begin position="1700"/>
        <end position="1709"/>
    </location>
</feature>
<feature type="compositionally biased region" description="Polar residues" evidence="5">
    <location>
        <begin position="861"/>
        <end position="871"/>
    </location>
</feature>
<feature type="compositionally biased region" description="Polar residues" evidence="5">
    <location>
        <begin position="1918"/>
        <end position="1944"/>
    </location>
</feature>
<feature type="region of interest" description="Disordered" evidence="5">
    <location>
        <begin position="807"/>
        <end position="879"/>
    </location>
</feature>
<keyword evidence="4" id="KW-0539">Nucleus</keyword>
<dbReference type="KEGG" id="bbel:109486726"/>
<name>A0A6P5ASV7_BRABE</name>
<dbReference type="OrthoDB" id="10029393at2759"/>
<dbReference type="GO" id="GO:0005634">
    <property type="term" value="C:nucleus"/>
    <property type="evidence" value="ECO:0007669"/>
    <property type="project" value="TreeGrafter"/>
</dbReference>
<evidence type="ECO:0000256" key="4">
    <source>
        <dbReference type="ARBA" id="ARBA00023242"/>
    </source>
</evidence>
<dbReference type="GeneID" id="109486726"/>
<feature type="compositionally biased region" description="Polar residues" evidence="5">
    <location>
        <begin position="1767"/>
        <end position="1779"/>
    </location>
</feature>
<feature type="compositionally biased region" description="Acidic residues" evidence="5">
    <location>
        <begin position="141"/>
        <end position="153"/>
    </location>
</feature>
<dbReference type="GO" id="GO:0006357">
    <property type="term" value="P:regulation of transcription by RNA polymerase II"/>
    <property type="evidence" value="ECO:0007669"/>
    <property type="project" value="TreeGrafter"/>
</dbReference>
<feature type="region of interest" description="Disordered" evidence="5">
    <location>
        <begin position="350"/>
        <end position="375"/>
    </location>
</feature>
<feature type="compositionally biased region" description="Polar residues" evidence="5">
    <location>
        <begin position="1810"/>
        <end position="1819"/>
    </location>
</feature>
<feature type="compositionally biased region" description="Polar residues" evidence="5">
    <location>
        <begin position="1881"/>
        <end position="1892"/>
    </location>
</feature>
<proteinExistence type="predicted"/>
<feature type="compositionally biased region" description="Low complexity" evidence="5">
    <location>
        <begin position="1722"/>
        <end position="1735"/>
    </location>
</feature>
<feature type="region of interest" description="Disordered" evidence="5">
    <location>
        <begin position="122"/>
        <end position="167"/>
    </location>
</feature>
<sequence>MAGCSNARCSSERRSLRRELDHWRKDLITCVGLESFAEFLMGPERFKEVMPFNGFEAVDCPDWEPSSECRLCHARREVVTESLEHHKELIERQRTLEEAHTQDFPGSYVPFKFSSAQEAIRHLASHHASKQQQSSQSALQEDSDNLDSEEDDLPPSPMNNSCNGSGARKLRNSPYFLKIPRVPFGHDAQEKVSHRHINEVMDPTAGHLSIPATTMKTSSTASAQHCNGTDPQLKPEKSHSVCDSSLHQALGNCPSSNRNVSPNVLHQSLTRPNSSSPVPTEVHNLNSNTYNDTRCLDEDFLLWVIYSKGRKGRHLFSLEDLEMNCSDTEIVSSVTVTDVVSQAKAAVPPASAARDTTVRKPPTSADDKVQETHTSTTCQLTSNLKTCQNNSSLQDMISGEPSSDKLEKECKVEAGQVGAKNDPIGNIHEGKSINYSDVDFDENKGCDLHASYLFKPVSLSSGLLPSDKSQNDTDSDASSFCSISPPSLSPVTDYDTCSDRDLSQSSVYSLEENEDESEDPPPPILFPMPTMSWSITFCPALKKEPQSSMSEDQDGCEVLYPTDAENASMGTDSGSQSCSSGDSICSNENSTNFICPPIDSSSGVGEVDDAHSDNVPQTSKALSSSLCKDLSTNDQQALSCIDTDVEVAGNSENTKKQTFPKEGLVTEHGPRHALKVSYLHCLPHRPLTMLQKGKCVDDEHRHVGKGHYLLNRSTARKASVSDLQQKARIFPCHVRLRKLSSRQIPQYGTQPQRTAPVLLGRRGRPRKWMWVKGKSGKLVRVLIPKKELAPSGVGDIEVLRKLRPSAQREVREAQLKTDQVRAPSKKDDNNATRTALRPLPVRLAKINDKKSENTPRKQYNYKESQQSMQPETSDKAKPVPGAFPIVKQRHASVEEDEVDFKWTVAACKKVQSTDLPCTCTVTTPLGKSYEVGNCVPSEKDTAGLASLSAGPKLVRKKGNGQKEKVKQNNEMALGIRTLPHRRARTKVLKAFHAVILKKYQKPESFMPAAIRKLRQLPSRNKRLRESTKSMPSLRKTSRKHLLKTLQKTADCEMSEKYCPKRELRIVSHGFSDSVKERTVDDGSKVALNIKHSTDVHHDCVDVEEQMQVEQCSVVLQPISPPTVKSIIADASGTQTQLEDFSSAKSEENMETRDVPVVKQEREDPLDHDGPGMIKIDAEVCEKRRLRVLPERVARLREEERRREAKNTVTFTTAWPSHEKQTRCLDDSPFDKNAGTKDMENPPLSIKTADNSVVLNSKIDSKSNPKHNKYLINDGISGRTVHNNAQEETRIQDITCKTEGEDIDDERKLRSLPSRMVAQPNNAWGVKKARGRLRKHLLLPSDCEPLAKKHQGRPGKHVLPESLDSTMYTTRHTKHGVETVSEVKRRPICVDQATKSDDCSRERVNSSPSSLVHGSLTNGVTFDRQLDMANVASSPNQEGNSSTETDTTSMEAAAATCDFMVKRKLAQKTDLRCECMSLNTSLTLQYQDAIISKGWVKTSEKPGRRDTSLIQSLFTQPVTYNTIMTLVGSSNSRMFQSQEQVALTQVVTAPKGKKGMHIQQNGTKGLKTKKKRFEEVSVTTNRKDLIDDVPISPSKPITMPISSQRAAKHQTTPRTKIHRQADRLRKTLRKFASVTPAKNRIIPHEDVGRRKCKAAKKLFIEPRNPSILWCHHPSSDSKTKGPNAKNSPKAGIISGAKHSSKPPSTNTTSTVQPPAKGRIENVSDSSSTTLSKPASSGDGLCGERDTLTGPPEDGKKSQGKKTSKKHSNFSPSTSKGSTLSKVKPKVASSSRKHEVDPITAIDQSDHRDEIASNTAQASRSSARIQQKQLLGFSICPCCALVEAEHFERFKKRVKTSKSEEKHQTEKVSLPAKQLVKKEGNNTKKATGSASQSGKPFKPKNKPAAKGRIRKSKDDRNPQDLGSPSSCIVNSSSDTPPVTCSSSEAVSENVPEDLSSSVPQLVRSSSVPPISSTQWGNLTHGDQILKEGPGAKDQVASPEVSAEVQNGEMFSDCENVVSCEEDNYCLDEEGFAGPLDLRVSWKKYEPV</sequence>
<evidence type="ECO:0000256" key="1">
    <source>
        <dbReference type="ARBA" id="ARBA00023015"/>
    </source>
</evidence>
<dbReference type="GO" id="GO:0003677">
    <property type="term" value="F:DNA binding"/>
    <property type="evidence" value="ECO:0007669"/>
    <property type="project" value="UniProtKB-KW"/>
</dbReference>
<evidence type="ECO:0000256" key="2">
    <source>
        <dbReference type="ARBA" id="ARBA00023125"/>
    </source>
</evidence>
<organism evidence="6 7">
    <name type="scientific">Branchiostoma belcheri</name>
    <name type="common">Amphioxus</name>
    <dbReference type="NCBI Taxonomy" id="7741"/>
    <lineage>
        <taxon>Eukaryota</taxon>
        <taxon>Metazoa</taxon>
        <taxon>Chordata</taxon>
        <taxon>Cephalochordata</taxon>
        <taxon>Leptocardii</taxon>
        <taxon>Amphioxiformes</taxon>
        <taxon>Branchiostomatidae</taxon>
        <taxon>Branchiostoma</taxon>
    </lineage>
</organism>
<feature type="region of interest" description="Disordered" evidence="5">
    <location>
        <begin position="505"/>
        <end position="526"/>
    </location>
</feature>